<dbReference type="NCBIfam" id="TIGR01409">
    <property type="entry name" value="TAT_signal_seq"/>
    <property type="match status" value="1"/>
</dbReference>
<dbReference type="Gene3D" id="3.30.465.10">
    <property type="match status" value="1"/>
</dbReference>
<evidence type="ECO:0000256" key="3">
    <source>
        <dbReference type="ARBA" id="ARBA00023002"/>
    </source>
</evidence>
<dbReference type="GO" id="GO:0071949">
    <property type="term" value="F:FAD binding"/>
    <property type="evidence" value="ECO:0007669"/>
    <property type="project" value="InterPro"/>
</dbReference>
<dbReference type="PROSITE" id="PS51387">
    <property type="entry name" value="FAD_PCMH"/>
    <property type="match status" value="1"/>
</dbReference>
<evidence type="ECO:0000313" key="6">
    <source>
        <dbReference type="Proteomes" id="UP000061839"/>
    </source>
</evidence>
<dbReference type="GO" id="GO:0016899">
    <property type="term" value="F:oxidoreductase activity, acting on the CH-OH group of donors, oxygen as acceptor"/>
    <property type="evidence" value="ECO:0007669"/>
    <property type="project" value="InterPro"/>
</dbReference>
<dbReference type="Gene3D" id="1.10.45.10">
    <property type="entry name" value="Vanillyl-alcohol Oxidase, Chain A, domain 4"/>
    <property type="match status" value="1"/>
</dbReference>
<proteinExistence type="predicted"/>
<dbReference type="STRING" id="1618207.UM93_11920"/>
<accession>A0A0D4C127</accession>
<dbReference type="HOGENOM" id="CLU_456985_0_0_11"/>
<dbReference type="InterPro" id="IPR006094">
    <property type="entry name" value="Oxid_FAD_bind_N"/>
</dbReference>
<evidence type="ECO:0000256" key="2">
    <source>
        <dbReference type="ARBA" id="ARBA00022827"/>
    </source>
</evidence>
<dbReference type="EMBL" id="CP011005">
    <property type="protein sequence ID" value="AJT42041.1"/>
    <property type="molecule type" value="Genomic_DNA"/>
</dbReference>
<reference evidence="5 6" key="1">
    <citation type="journal article" date="2015" name="Genome Announc.">
        <title>Complete Genome Sequencing of Protease-Producing Novel Arthrobacter sp. Strain IHBB 11108 Using PacBio Single-Molecule Real-Time Sequencing Technology.</title>
        <authorList>
            <person name="Kiran S."/>
            <person name="Swarnkar M.K."/>
            <person name="Pal M."/>
            <person name="Thakur R."/>
            <person name="Tewari R."/>
            <person name="Singh A.K."/>
            <person name="Gulati A."/>
        </authorList>
    </citation>
    <scope>NUCLEOTIDE SEQUENCE [LARGE SCALE GENOMIC DNA]</scope>
    <source>
        <strain evidence="5 6">IHBB 11108</strain>
    </source>
</reference>
<evidence type="ECO:0000313" key="5">
    <source>
        <dbReference type="EMBL" id="AJT42041.1"/>
    </source>
</evidence>
<evidence type="ECO:0000256" key="1">
    <source>
        <dbReference type="ARBA" id="ARBA00022630"/>
    </source>
</evidence>
<dbReference type="InterPro" id="IPR016164">
    <property type="entry name" value="FAD-linked_Oxase-like_C"/>
</dbReference>
<dbReference type="SUPFAM" id="SSF55103">
    <property type="entry name" value="FAD-linked oxidases, C-terminal domain"/>
    <property type="match status" value="1"/>
</dbReference>
<dbReference type="Gene3D" id="3.40.462.10">
    <property type="entry name" value="FAD-linked oxidases, C-terminal domain"/>
    <property type="match status" value="1"/>
</dbReference>
<dbReference type="InterPro" id="IPR016170">
    <property type="entry name" value="Cytok_DH_C_sf"/>
</dbReference>
<dbReference type="InterPro" id="IPR036318">
    <property type="entry name" value="FAD-bd_PCMH-like_sf"/>
</dbReference>
<dbReference type="InterPro" id="IPR016171">
    <property type="entry name" value="Vanillyl_alc_oxidase_C-sub2"/>
</dbReference>
<organism evidence="5 6">
    <name type="scientific">Psychromicrobium lacuslunae</name>
    <dbReference type="NCBI Taxonomy" id="1618207"/>
    <lineage>
        <taxon>Bacteria</taxon>
        <taxon>Bacillati</taxon>
        <taxon>Actinomycetota</taxon>
        <taxon>Actinomycetes</taxon>
        <taxon>Micrococcales</taxon>
        <taxon>Micrococcaceae</taxon>
        <taxon>Psychromicrobium</taxon>
    </lineage>
</organism>
<evidence type="ECO:0000259" key="4">
    <source>
        <dbReference type="PROSITE" id="PS51387"/>
    </source>
</evidence>
<dbReference type="Pfam" id="PF09129">
    <property type="entry name" value="Chol_subst-bind"/>
    <property type="match status" value="1"/>
</dbReference>
<dbReference type="InterPro" id="IPR016166">
    <property type="entry name" value="FAD-bd_PCMH"/>
</dbReference>
<dbReference type="Pfam" id="PF01565">
    <property type="entry name" value="FAD_binding_4"/>
    <property type="match status" value="1"/>
</dbReference>
<dbReference type="AlphaFoldDB" id="A0A0D4C127"/>
<dbReference type="InterPro" id="IPR006311">
    <property type="entry name" value="TAT_signal"/>
</dbReference>
<dbReference type="Gene3D" id="3.30.43.10">
    <property type="entry name" value="Uridine Diphospho-n-acetylenolpyruvylglucosamine Reductase, domain 2"/>
    <property type="match status" value="1"/>
</dbReference>
<sequence>MGVNVVQGVSRRGFLGASAAAGAFVFIGVETPASAAEGLADFPAAVPVHREVYRNWDGVVVTDALWTCVPRQSADVVAVVNWAHQHGYTVRAQGYRHTWSPLTVATGTAADSKVILLDTTKALTAMSLVGSRRVRVQAGASMENLLSYLSSKNFSLVATPAPGGITVAGALAINGHGTALPALGEKPLPGQNFGTVSNLVVELTAVVWDQASGRYQERTFSRSDTECKAFLTHLGRAFITEVVLQVVDDYNIRCRNRTDIASSELFAAPEAVTDRSLSKLIDAYGRVGIIWYAFTDRPWVQIWEPSPNRPLLSRPTLTPYNYLFADNLPTPVPQLLGQLVAGQDWVAPAFGNAILLATDTGLTALGARDMWGKSKNFLNWVKPTTLRVTAGSHAVVTSRANLQKVVHDFTSFYSAKLAEYQAQGKFPVNSALEIRITGVDDPTQIDVPGAEAPALSAARPVEGHPEWDIAVWLDLVTLPDTPHQNEFYSELEQYFRRLPAELGVARPEWAKRFAHTPAGAWTDTTAMQDEIPATLPEWDWTVSTLNKYDPHRLFSNPLIDQLLN</sequence>
<dbReference type="PATRIC" id="fig|1618207.4.peg.2416"/>
<dbReference type="PANTHER" id="PTHR43762:SF1">
    <property type="entry name" value="D-ARABINONO-1,4-LACTONE OXIDASE"/>
    <property type="match status" value="1"/>
</dbReference>
<name>A0A0D4C127_9MICC</name>
<dbReference type="InterPro" id="IPR016169">
    <property type="entry name" value="FAD-bd_PCMH_sub2"/>
</dbReference>
<dbReference type="PROSITE" id="PS51318">
    <property type="entry name" value="TAT"/>
    <property type="match status" value="1"/>
</dbReference>
<keyword evidence="3" id="KW-0560">Oxidoreductase</keyword>
<protein>
    <recommendedName>
        <fullName evidence="4">FAD-binding PCMH-type domain-containing protein</fullName>
    </recommendedName>
</protein>
<dbReference type="InterPro" id="IPR015213">
    <property type="entry name" value="Cholesterol_OX_subst-bd"/>
</dbReference>
<gene>
    <name evidence="5" type="ORF">UM93_11920</name>
</gene>
<dbReference type="KEGG" id="ari:UM93_11920"/>
<keyword evidence="2" id="KW-0274">FAD</keyword>
<feature type="domain" description="FAD-binding PCMH-type" evidence="4">
    <location>
        <begin position="59"/>
        <end position="249"/>
    </location>
</feature>
<dbReference type="SUPFAM" id="SSF56176">
    <property type="entry name" value="FAD-binding/transporter-associated domain-like"/>
    <property type="match status" value="1"/>
</dbReference>
<dbReference type="InterPro" id="IPR019546">
    <property type="entry name" value="TAT_signal_bac_arc"/>
</dbReference>
<dbReference type="InterPro" id="IPR010031">
    <property type="entry name" value="FAD_lactone_oxidase-like"/>
</dbReference>
<dbReference type="PANTHER" id="PTHR43762">
    <property type="entry name" value="L-GULONOLACTONE OXIDASE"/>
    <property type="match status" value="1"/>
</dbReference>
<dbReference type="InterPro" id="IPR016167">
    <property type="entry name" value="FAD-bd_PCMH_sub1"/>
</dbReference>
<keyword evidence="6" id="KW-1185">Reference proteome</keyword>
<dbReference type="Proteomes" id="UP000061839">
    <property type="component" value="Chromosome"/>
</dbReference>
<keyword evidence="1" id="KW-0285">Flavoprotein</keyword>